<dbReference type="Pfam" id="PF09588">
    <property type="entry name" value="YqaJ"/>
    <property type="match status" value="1"/>
</dbReference>
<dbReference type="Proteomes" id="UP000524237">
    <property type="component" value="Unassembled WGS sequence"/>
</dbReference>
<dbReference type="AlphaFoldDB" id="A0A7W3JVC6"/>
<name>A0A7W3JVC6_9MICO</name>
<evidence type="ECO:0000259" key="1">
    <source>
        <dbReference type="Pfam" id="PF09588"/>
    </source>
</evidence>
<feature type="domain" description="YqaJ viral recombinase" evidence="1">
    <location>
        <begin position="18"/>
        <end position="142"/>
    </location>
</feature>
<dbReference type="Gene3D" id="3.90.320.10">
    <property type="match status" value="1"/>
</dbReference>
<organism evidence="2 3">
    <name type="scientific">Alpinimonas psychrophila</name>
    <dbReference type="NCBI Taxonomy" id="748908"/>
    <lineage>
        <taxon>Bacteria</taxon>
        <taxon>Bacillati</taxon>
        <taxon>Actinomycetota</taxon>
        <taxon>Actinomycetes</taxon>
        <taxon>Micrococcales</taxon>
        <taxon>Microbacteriaceae</taxon>
        <taxon>Alpinimonas</taxon>
    </lineage>
</organism>
<protein>
    <recommendedName>
        <fullName evidence="1">YqaJ viral recombinase domain-containing protein</fullName>
    </recommendedName>
</protein>
<dbReference type="InterPro" id="IPR011604">
    <property type="entry name" value="PDDEXK-like_dom_sf"/>
</dbReference>
<keyword evidence="3" id="KW-1185">Reference proteome</keyword>
<accession>A0A7W3JVC6</accession>
<dbReference type="EMBL" id="JACGWU010000008">
    <property type="protein sequence ID" value="MBA8829913.1"/>
    <property type="molecule type" value="Genomic_DNA"/>
</dbReference>
<reference evidence="2 3" key="1">
    <citation type="submission" date="2020-07" db="EMBL/GenBank/DDBJ databases">
        <title>Sequencing the genomes of 1000 actinobacteria strains.</title>
        <authorList>
            <person name="Klenk H.-P."/>
        </authorList>
    </citation>
    <scope>NUCLEOTIDE SEQUENCE [LARGE SCALE GENOMIC DNA]</scope>
    <source>
        <strain evidence="2 3">DSM 23737</strain>
    </source>
</reference>
<comment type="caution">
    <text evidence="2">The sequence shown here is derived from an EMBL/GenBank/DDBJ whole genome shotgun (WGS) entry which is preliminary data.</text>
</comment>
<dbReference type="RefSeq" id="WP_343046454.1">
    <property type="nucleotide sequence ID" value="NZ_JACGWU010000008.1"/>
</dbReference>
<evidence type="ECO:0000313" key="3">
    <source>
        <dbReference type="Proteomes" id="UP000524237"/>
    </source>
</evidence>
<evidence type="ECO:0000313" key="2">
    <source>
        <dbReference type="EMBL" id="MBA8829913.1"/>
    </source>
</evidence>
<dbReference type="SUPFAM" id="SSF52980">
    <property type="entry name" value="Restriction endonuclease-like"/>
    <property type="match status" value="1"/>
</dbReference>
<proteinExistence type="predicted"/>
<gene>
    <name evidence="2" type="ORF">FB555_002039</name>
</gene>
<dbReference type="InterPro" id="IPR011335">
    <property type="entry name" value="Restrct_endonuc-II-like"/>
</dbReference>
<dbReference type="InterPro" id="IPR019080">
    <property type="entry name" value="YqaJ_viral_recombinase"/>
</dbReference>
<sequence length="194" mass="21810">MTPAYLSRIVTDGTDKGEWMRARARGITATDVAKLTTKASILATATEKLNGSSFGGNAYTDHGKLREPIIASWVLEHYDIQSSQALFHSETEPRHLATPDGIGITDAGGVELCEIKTTGKPWARIPAGYLRQVFWQQYVLGAERTLLVWEEHRNFVPVSSTPRHTWIDRDDREITRLVGLANDLIMELHVRTRR</sequence>